<evidence type="ECO:0000256" key="6">
    <source>
        <dbReference type="SAM" id="Phobius"/>
    </source>
</evidence>
<feature type="transmembrane region" description="Helical" evidence="6">
    <location>
        <begin position="375"/>
        <end position="394"/>
    </location>
</feature>
<comment type="subcellular location">
    <subcellularLocation>
        <location evidence="1">Cell membrane</location>
        <topology evidence="1">Multi-pass membrane protein</topology>
    </subcellularLocation>
</comment>
<feature type="transmembrane region" description="Helical" evidence="6">
    <location>
        <begin position="401"/>
        <end position="418"/>
    </location>
</feature>
<reference evidence="7 8" key="1">
    <citation type="submission" date="2021-03" db="EMBL/GenBank/DDBJ databases">
        <authorList>
            <person name="Gilmore M.S."/>
            <person name="Schwartzman J."/>
            <person name="Van Tyne D."/>
            <person name="Martin M."/>
            <person name="Earl A.M."/>
            <person name="Manson A.L."/>
            <person name="Straub T."/>
            <person name="Salamzade R."/>
            <person name="Saavedra J."/>
            <person name="Lebreton F."/>
            <person name="Prichula J."/>
            <person name="Schaufler K."/>
            <person name="Gaca A."/>
            <person name="Sgardioli B."/>
            <person name="Wagenaar J."/>
            <person name="Strong T."/>
        </authorList>
    </citation>
    <scope>NUCLEOTIDE SEQUENCE [LARGE SCALE GENOMIC DNA]</scope>
    <source>
        <strain evidence="7 8">665A</strain>
    </source>
</reference>
<keyword evidence="2" id="KW-1003">Cell membrane</keyword>
<feature type="transmembrane region" description="Helical" evidence="6">
    <location>
        <begin position="192"/>
        <end position="218"/>
    </location>
</feature>
<feature type="transmembrane region" description="Helical" evidence="6">
    <location>
        <begin position="305"/>
        <end position="323"/>
    </location>
</feature>
<feature type="transmembrane region" description="Helical" evidence="6">
    <location>
        <begin position="424"/>
        <end position="445"/>
    </location>
</feature>
<accession>A0ABV0EWC3</accession>
<dbReference type="Proteomes" id="UP000664357">
    <property type="component" value="Unassembled WGS sequence"/>
</dbReference>
<proteinExistence type="predicted"/>
<feature type="transmembrane region" description="Helical" evidence="6">
    <location>
        <begin position="259"/>
        <end position="285"/>
    </location>
</feature>
<sequence length="484" mass="52105">MSKKNKKEKKSISSFSILFIIIILLTVISWLFSGQTFTPTIPAGGTEEVSQVVGAKISDLVMSPFNGFRDAIDICVFILFLGGFLNIVTGTGALEAGIQHVVKKLKGNELVLIPVLMVLFSIGGSTYGMAEETIPFYSLLAVTMVASGFDTIVSTGTVMLGAGAGVIGSTVNPFATGVAMDALRSVGIQPNAGTIMMIGLLLWAVTTIYCIFCVMSYAKKVKADKGSTILSLQEQQDMKTAFENSGSANIEFTRKRKMILIVFMISFVVMVVSLIPWGSFGITFFNGWTSFLTGQNFGDWYFGDLAMWFFLASLVIALIHGFSEKEIIDTFIDGVKDILSVVLIIVVARGASVIMQVTHLDLFILDKSAGLLQGFSPILFVIGAYILYLFLSFLIPSTSGLAYVSIPVMGALAQNVGLNPNVMVMIFTAGCGLVNLITPTSGVVMGGLELSKINYSTWTKFMRKPLIVIGISNLIILIASMLLV</sequence>
<feature type="transmembrane region" description="Helical" evidence="6">
    <location>
        <begin position="136"/>
        <end position="153"/>
    </location>
</feature>
<comment type="caution">
    <text evidence="7">The sequence shown here is derived from an EMBL/GenBank/DDBJ whole genome shotgun (WGS) entry which is preliminary data.</text>
</comment>
<dbReference type="EMBL" id="JAFREL020000004">
    <property type="protein sequence ID" value="MEO1772205.1"/>
    <property type="molecule type" value="Genomic_DNA"/>
</dbReference>
<feature type="transmembrane region" description="Helical" evidence="6">
    <location>
        <begin position="160"/>
        <end position="180"/>
    </location>
</feature>
<keyword evidence="3 6" id="KW-0812">Transmembrane</keyword>
<keyword evidence="5 6" id="KW-0472">Membrane</keyword>
<evidence type="ECO:0000256" key="2">
    <source>
        <dbReference type="ARBA" id="ARBA00022475"/>
    </source>
</evidence>
<organism evidence="7 8">
    <name type="scientific">Candidatus Enterococcus ferrettii</name>
    <dbReference type="NCBI Taxonomy" id="2815324"/>
    <lineage>
        <taxon>Bacteria</taxon>
        <taxon>Bacillati</taxon>
        <taxon>Bacillota</taxon>
        <taxon>Bacilli</taxon>
        <taxon>Lactobacillales</taxon>
        <taxon>Enterococcaceae</taxon>
        <taxon>Enterococcus</taxon>
    </lineage>
</organism>
<evidence type="ECO:0000256" key="1">
    <source>
        <dbReference type="ARBA" id="ARBA00004651"/>
    </source>
</evidence>
<evidence type="ECO:0000256" key="3">
    <source>
        <dbReference type="ARBA" id="ARBA00022692"/>
    </source>
</evidence>
<keyword evidence="8" id="KW-1185">Reference proteome</keyword>
<evidence type="ECO:0000256" key="4">
    <source>
        <dbReference type="ARBA" id="ARBA00022989"/>
    </source>
</evidence>
<feature type="transmembrane region" description="Helical" evidence="6">
    <location>
        <begin position="71"/>
        <end position="98"/>
    </location>
</feature>
<name>A0ABV0EWC3_9ENTE</name>
<dbReference type="RefSeq" id="WP_207701890.1">
    <property type="nucleotide sequence ID" value="NZ_JAFREL020000004.1"/>
</dbReference>
<dbReference type="Pfam" id="PF03606">
    <property type="entry name" value="DcuC"/>
    <property type="match status" value="1"/>
</dbReference>
<reference evidence="7 8" key="2">
    <citation type="submission" date="2024-02" db="EMBL/GenBank/DDBJ databases">
        <title>The Genome Sequence of Enterococcus sp. DIV0159.</title>
        <authorList>
            <person name="Earl A."/>
            <person name="Manson A."/>
            <person name="Gilmore M."/>
            <person name="Sanders J."/>
            <person name="Shea T."/>
            <person name="Howe W."/>
            <person name="Livny J."/>
            <person name="Cuomo C."/>
            <person name="Neafsey D."/>
            <person name="Birren B."/>
        </authorList>
    </citation>
    <scope>NUCLEOTIDE SEQUENCE [LARGE SCALE GENOMIC DNA]</scope>
    <source>
        <strain evidence="7 8">665A</strain>
    </source>
</reference>
<feature type="transmembrane region" description="Helical" evidence="6">
    <location>
        <begin position="335"/>
        <end position="355"/>
    </location>
</feature>
<evidence type="ECO:0000313" key="8">
    <source>
        <dbReference type="Proteomes" id="UP000664357"/>
    </source>
</evidence>
<evidence type="ECO:0000313" key="7">
    <source>
        <dbReference type="EMBL" id="MEO1772205.1"/>
    </source>
</evidence>
<feature type="transmembrane region" description="Helical" evidence="6">
    <location>
        <begin position="12"/>
        <end position="32"/>
    </location>
</feature>
<dbReference type="InterPro" id="IPR051679">
    <property type="entry name" value="DASS-Related_Transporters"/>
</dbReference>
<feature type="transmembrane region" description="Helical" evidence="6">
    <location>
        <begin position="466"/>
        <end position="483"/>
    </location>
</feature>
<keyword evidence="4 6" id="KW-1133">Transmembrane helix</keyword>
<dbReference type="InterPro" id="IPR018385">
    <property type="entry name" value="C4_dicarb_anaerob_car-like"/>
</dbReference>
<evidence type="ECO:0000256" key="5">
    <source>
        <dbReference type="ARBA" id="ARBA00023136"/>
    </source>
</evidence>
<feature type="transmembrane region" description="Helical" evidence="6">
    <location>
        <begin position="110"/>
        <end position="130"/>
    </location>
</feature>
<protein>
    <submittedName>
        <fullName evidence="7">C4-dicarboxylate transporter</fullName>
    </submittedName>
</protein>
<gene>
    <name evidence="7" type="ORF">JZO67_004187</name>
</gene>
<dbReference type="PANTHER" id="PTHR43652">
    <property type="entry name" value="BASIC AMINO ACID ANTIPORTER YFCC-RELATED"/>
    <property type="match status" value="1"/>
</dbReference>
<dbReference type="PANTHER" id="PTHR43652:SF6">
    <property type="entry name" value="ARGININE REPRESSOR"/>
    <property type="match status" value="1"/>
</dbReference>